<gene>
    <name evidence="4" type="ORF">CHO01_32250</name>
    <name evidence="5" type="ORF">HNR08_000960</name>
</gene>
<dbReference type="Gene3D" id="2.30.290.10">
    <property type="entry name" value="BH3618-like"/>
    <property type="match status" value="1"/>
</dbReference>
<keyword evidence="5" id="KW-0282">Flagellum</keyword>
<keyword evidence="5" id="KW-0969">Cilium</keyword>
<dbReference type="Proteomes" id="UP000564629">
    <property type="component" value="Unassembled WGS sequence"/>
</dbReference>
<dbReference type="RefSeq" id="WP_146839842.1">
    <property type="nucleotide sequence ID" value="NZ_BJVQ01000062.1"/>
</dbReference>
<dbReference type="PANTHER" id="PTHR39190:SF1">
    <property type="entry name" value="FLAGELLAR ASSEMBLY FACTOR FLIW"/>
    <property type="match status" value="1"/>
</dbReference>
<evidence type="ECO:0000256" key="1">
    <source>
        <dbReference type="ARBA" id="ARBA00022490"/>
    </source>
</evidence>
<dbReference type="InterPro" id="IPR003775">
    <property type="entry name" value="Flagellar_assembly_factor_FliW"/>
</dbReference>
<dbReference type="PANTHER" id="PTHR39190">
    <property type="entry name" value="FLAGELLAR ASSEMBLY FACTOR FLIW"/>
    <property type="match status" value="1"/>
</dbReference>
<dbReference type="AlphaFoldDB" id="A0A511FFR8"/>
<organism evidence="4 6">
    <name type="scientific">Cellulomonas hominis</name>
    <dbReference type="NCBI Taxonomy" id="156981"/>
    <lineage>
        <taxon>Bacteria</taxon>
        <taxon>Bacillati</taxon>
        <taxon>Actinomycetota</taxon>
        <taxon>Actinomycetes</taxon>
        <taxon>Micrococcales</taxon>
        <taxon>Cellulomonadaceae</taxon>
        <taxon>Cellulomonas</taxon>
    </lineage>
</organism>
<sequence>MSAETVDAPRRSHLPEHLHLRAPMPGLAGYADFTLTPLDDSGVLYALRSEPDGARPVRLFVVDPEAFFPGYAPAIDAEVLASLGTDPQHAVRLVVVRPAAGGEPPTANLLAPLVLDPASGQAVQTVLTEDWPLRAPLGHAA</sequence>
<dbReference type="GO" id="GO:0044780">
    <property type="term" value="P:bacterial-type flagellum assembly"/>
    <property type="evidence" value="ECO:0007669"/>
    <property type="project" value="InterPro"/>
</dbReference>
<evidence type="ECO:0000313" key="4">
    <source>
        <dbReference type="EMBL" id="GEL48109.1"/>
    </source>
</evidence>
<evidence type="ECO:0000313" key="7">
    <source>
        <dbReference type="Proteomes" id="UP000564629"/>
    </source>
</evidence>
<keyword evidence="5" id="KW-0966">Cell projection</keyword>
<keyword evidence="6" id="KW-1185">Reference proteome</keyword>
<proteinExistence type="predicted"/>
<reference evidence="4 6" key="1">
    <citation type="submission" date="2019-07" db="EMBL/GenBank/DDBJ databases">
        <title>Whole genome shotgun sequence of Cellulomonas hominis NBRC 16055.</title>
        <authorList>
            <person name="Hosoyama A."/>
            <person name="Uohara A."/>
            <person name="Ohji S."/>
            <person name="Ichikawa N."/>
        </authorList>
    </citation>
    <scope>NUCLEOTIDE SEQUENCE [LARGE SCALE GENOMIC DNA]</scope>
    <source>
        <strain evidence="4 6">NBRC 16055</strain>
    </source>
</reference>
<dbReference type="Proteomes" id="UP000321723">
    <property type="component" value="Unassembled WGS sequence"/>
</dbReference>
<dbReference type="EMBL" id="JACHDN010000001">
    <property type="protein sequence ID" value="MBB5472224.1"/>
    <property type="molecule type" value="Genomic_DNA"/>
</dbReference>
<keyword evidence="1" id="KW-0963">Cytoplasm</keyword>
<reference evidence="5 7" key="2">
    <citation type="submission" date="2020-08" db="EMBL/GenBank/DDBJ databases">
        <title>Sequencing the genomes of 1000 actinobacteria strains.</title>
        <authorList>
            <person name="Klenk H.-P."/>
        </authorList>
    </citation>
    <scope>NUCLEOTIDE SEQUENCE [LARGE SCALE GENOMIC DNA]</scope>
    <source>
        <strain evidence="5 7">DSM 9581</strain>
    </source>
</reference>
<dbReference type="SUPFAM" id="SSF141457">
    <property type="entry name" value="BH3618-like"/>
    <property type="match status" value="1"/>
</dbReference>
<keyword evidence="2" id="KW-1005">Bacterial flagellum biogenesis</keyword>
<dbReference type="GO" id="GO:0006417">
    <property type="term" value="P:regulation of translation"/>
    <property type="evidence" value="ECO:0007669"/>
    <property type="project" value="UniProtKB-KW"/>
</dbReference>
<accession>A0A511FFR8</accession>
<evidence type="ECO:0000256" key="2">
    <source>
        <dbReference type="ARBA" id="ARBA00022795"/>
    </source>
</evidence>
<dbReference type="EMBL" id="BJVQ01000062">
    <property type="protein sequence ID" value="GEL48109.1"/>
    <property type="molecule type" value="Genomic_DNA"/>
</dbReference>
<dbReference type="InterPro" id="IPR024046">
    <property type="entry name" value="Flagellar_assmbl_FliW_dom_sf"/>
</dbReference>
<evidence type="ECO:0000313" key="6">
    <source>
        <dbReference type="Proteomes" id="UP000321723"/>
    </source>
</evidence>
<evidence type="ECO:0000313" key="5">
    <source>
        <dbReference type="EMBL" id="MBB5472224.1"/>
    </source>
</evidence>
<protein>
    <submittedName>
        <fullName evidence="5">Flagellar assembly factor FliW</fullName>
    </submittedName>
</protein>
<keyword evidence="3" id="KW-0810">Translation regulation</keyword>
<name>A0A511FFR8_9CELL</name>
<evidence type="ECO:0000256" key="3">
    <source>
        <dbReference type="ARBA" id="ARBA00022845"/>
    </source>
</evidence>
<comment type="caution">
    <text evidence="4">The sequence shown here is derived from an EMBL/GenBank/DDBJ whole genome shotgun (WGS) entry which is preliminary data.</text>
</comment>
<dbReference type="OrthoDB" id="3268119at2"/>
<dbReference type="Pfam" id="PF02623">
    <property type="entry name" value="FliW"/>
    <property type="match status" value="1"/>
</dbReference>